<dbReference type="Proteomes" id="UP000020467">
    <property type="component" value="Unassembled WGS sequence"/>
</dbReference>
<evidence type="ECO:0000313" key="2">
    <source>
        <dbReference type="EMBL" id="EXF76501.1"/>
    </source>
</evidence>
<feature type="region of interest" description="Disordered" evidence="1">
    <location>
        <begin position="257"/>
        <end position="316"/>
    </location>
</feature>
<comment type="caution">
    <text evidence="2">The sequence shown here is derived from an EMBL/GenBank/DDBJ whole genome shotgun (WGS) entry which is preliminary data.</text>
</comment>
<feature type="compositionally biased region" description="Basic and acidic residues" evidence="1">
    <location>
        <begin position="281"/>
        <end position="295"/>
    </location>
</feature>
<feature type="region of interest" description="Disordered" evidence="1">
    <location>
        <begin position="115"/>
        <end position="140"/>
    </location>
</feature>
<sequence length="359" mass="40720">MSRLSPRGRDQEIDKQRARADNEATAHATANQSIEALKNEVVSLIQDQIKIERTRSDALNATKEQRPQEAVTIQEAFGTVQRLQETSTIARMESATQTSPEATTRLELSLAKTQASVNGQGAPGGSPRRRRIEPGEDDGHQLPAIHEQIQQLAQRRLESFHFDDDGYDIVNSNRFFGGPGQFHPRARISRAFSQYRKQTRAETSRLLGEPRADRLLWYRGPEPVSSIGRPDRKSAGLFMAQSISIAPHDRSLHCSREAPFQEPNQRRGAYSQIGKGSALTKRLDHGDEMEKDYSTRVKRQTRQTKGDKKGRNLHRSDITRRTLAPCLGKYALSGDEQIRIQLHETKAFERDDRYREQNT</sequence>
<accession>A0A010R8F9</accession>
<proteinExistence type="predicted"/>
<name>A0A010R8F9_9PEZI</name>
<evidence type="ECO:0000313" key="3">
    <source>
        <dbReference type="Proteomes" id="UP000020467"/>
    </source>
</evidence>
<reference evidence="2 3" key="1">
    <citation type="submission" date="2014-02" db="EMBL/GenBank/DDBJ databases">
        <title>The genome sequence of Colletotrichum fioriniae PJ7.</title>
        <authorList>
            <person name="Baroncelli R."/>
            <person name="Thon M.R."/>
        </authorList>
    </citation>
    <scope>NUCLEOTIDE SEQUENCE [LARGE SCALE GENOMIC DNA]</scope>
    <source>
        <strain evidence="2 3">PJ7</strain>
    </source>
</reference>
<feature type="compositionally biased region" description="Basic and acidic residues" evidence="1">
    <location>
        <begin position="304"/>
        <end position="316"/>
    </location>
</feature>
<gene>
    <name evidence="2" type="ORF">CFIO01_09155</name>
</gene>
<dbReference type="AlphaFoldDB" id="A0A010R8F9"/>
<evidence type="ECO:0000256" key="1">
    <source>
        <dbReference type="SAM" id="MobiDB-lite"/>
    </source>
</evidence>
<protein>
    <submittedName>
        <fullName evidence="2">Uncharacterized protein</fullName>
    </submittedName>
</protein>
<feature type="region of interest" description="Disordered" evidence="1">
    <location>
        <begin position="1"/>
        <end position="31"/>
    </location>
</feature>
<feature type="compositionally biased region" description="Basic and acidic residues" evidence="1">
    <location>
        <begin position="7"/>
        <end position="24"/>
    </location>
</feature>
<organism evidence="2 3">
    <name type="scientific">Colletotrichum fioriniae PJ7</name>
    <dbReference type="NCBI Taxonomy" id="1445577"/>
    <lineage>
        <taxon>Eukaryota</taxon>
        <taxon>Fungi</taxon>
        <taxon>Dikarya</taxon>
        <taxon>Ascomycota</taxon>
        <taxon>Pezizomycotina</taxon>
        <taxon>Sordariomycetes</taxon>
        <taxon>Hypocreomycetidae</taxon>
        <taxon>Glomerellales</taxon>
        <taxon>Glomerellaceae</taxon>
        <taxon>Colletotrichum</taxon>
        <taxon>Colletotrichum acutatum species complex</taxon>
    </lineage>
</organism>
<dbReference type="HOGENOM" id="CLU_771614_0_0_1"/>
<dbReference type="EMBL" id="JARH01000836">
    <property type="protein sequence ID" value="EXF76501.1"/>
    <property type="molecule type" value="Genomic_DNA"/>
</dbReference>
<keyword evidence="3" id="KW-1185">Reference proteome</keyword>
<dbReference type="KEGG" id="cfj:CFIO01_09155"/>